<evidence type="ECO:0000313" key="2">
    <source>
        <dbReference type="Proteomes" id="UP000002945"/>
    </source>
</evidence>
<dbReference type="HOGENOM" id="CLU_979284_0_0_10"/>
<proteinExistence type="predicted"/>
<protein>
    <submittedName>
        <fullName evidence="1">Uncharacterized protein</fullName>
    </submittedName>
</protein>
<gene>
    <name evidence="1" type="ORF">KAOT1_18502</name>
</gene>
<dbReference type="STRING" id="391587.KAOT1_18502"/>
<name>A9DNF9_9FLAO</name>
<dbReference type="Proteomes" id="UP000002945">
    <property type="component" value="Unassembled WGS sequence"/>
</dbReference>
<dbReference type="AlphaFoldDB" id="A9DNF9"/>
<sequence>MKYTTTQKKAEKAPQVSVANTKTKKNVGFSLEDNRATTVVQQQKINKIQHTKAQPIQLKKKGMRARIREKLAKRIPLTDRENKKAISLGILQDHEHTHRNIPDPAPPLLATGRRGSVTEANLLDTIHPSASIPHTGLNLADFRARFQPLVQGGNISTARLTALLPKHKAVAFPPARGGGADEIRAGRKWEIPNPDGGTHSIWVHTNDPRQDTSKNAGAGPIVRVQDSSGRYLSNVEHVINPAVDAQKDKNEQTRAAFNKAQAEAVGHWTTYHKNRTESQHIPLV</sequence>
<dbReference type="EMBL" id="ABIB01000002">
    <property type="protein sequence ID" value="EDP97181.1"/>
    <property type="molecule type" value="Genomic_DNA"/>
</dbReference>
<dbReference type="RefSeq" id="WP_007096232.1">
    <property type="nucleotide sequence ID" value="NZ_CP142125.1"/>
</dbReference>
<evidence type="ECO:0000313" key="1">
    <source>
        <dbReference type="EMBL" id="EDP97181.1"/>
    </source>
</evidence>
<organism evidence="1 2">
    <name type="scientific">Kordia algicida OT-1</name>
    <dbReference type="NCBI Taxonomy" id="391587"/>
    <lineage>
        <taxon>Bacteria</taxon>
        <taxon>Pseudomonadati</taxon>
        <taxon>Bacteroidota</taxon>
        <taxon>Flavobacteriia</taxon>
        <taxon>Flavobacteriales</taxon>
        <taxon>Flavobacteriaceae</taxon>
        <taxon>Kordia</taxon>
    </lineage>
</organism>
<keyword evidence="2" id="KW-1185">Reference proteome</keyword>
<comment type="caution">
    <text evidence="1">The sequence shown here is derived from an EMBL/GenBank/DDBJ whole genome shotgun (WGS) entry which is preliminary data.</text>
</comment>
<accession>A9DNF9</accession>
<reference evidence="1 2" key="1">
    <citation type="journal article" date="2011" name="J. Bacteriol.">
        <title>Genome sequence of the algicidal bacterium Kordia algicida OT-1.</title>
        <authorList>
            <person name="Lee H.S."/>
            <person name="Kang S.G."/>
            <person name="Kwon K.K."/>
            <person name="Lee J.H."/>
            <person name="Kim S.J."/>
        </authorList>
    </citation>
    <scope>NUCLEOTIDE SEQUENCE [LARGE SCALE GENOMIC DNA]</scope>
    <source>
        <strain evidence="1 2">OT-1</strain>
    </source>
</reference>